<keyword evidence="8" id="KW-1185">Reference proteome</keyword>
<evidence type="ECO:0000256" key="2">
    <source>
        <dbReference type="ARBA" id="ARBA00022448"/>
    </source>
</evidence>
<dbReference type="CDD" id="cd03224">
    <property type="entry name" value="ABC_TM1139_LivF_branched"/>
    <property type="match status" value="1"/>
</dbReference>
<evidence type="ECO:0000313" key="8">
    <source>
        <dbReference type="Proteomes" id="UP000240259"/>
    </source>
</evidence>
<dbReference type="PROSITE" id="PS00211">
    <property type="entry name" value="ABC_TRANSPORTER_1"/>
    <property type="match status" value="1"/>
</dbReference>
<evidence type="ECO:0000256" key="4">
    <source>
        <dbReference type="ARBA" id="ARBA00022840"/>
    </source>
</evidence>
<dbReference type="InterPro" id="IPR017871">
    <property type="entry name" value="ABC_transporter-like_CS"/>
</dbReference>
<dbReference type="PANTHER" id="PTHR43820">
    <property type="entry name" value="HIGH-AFFINITY BRANCHED-CHAIN AMINO ACID TRANSPORT ATP-BINDING PROTEIN LIVF"/>
    <property type="match status" value="1"/>
</dbReference>
<dbReference type="GO" id="GO:0015807">
    <property type="term" value="P:L-amino acid transport"/>
    <property type="evidence" value="ECO:0007669"/>
    <property type="project" value="TreeGrafter"/>
</dbReference>
<comment type="caution">
    <text evidence="7">The sequence shown here is derived from an EMBL/GenBank/DDBJ whole genome shotgun (WGS) entry which is preliminary data.</text>
</comment>
<dbReference type="InterPro" id="IPR027417">
    <property type="entry name" value="P-loop_NTPase"/>
</dbReference>
<accession>A0A2T4IN99</accession>
<name>A0A2T4IN99_9HYPH</name>
<dbReference type="Proteomes" id="UP000240259">
    <property type="component" value="Unassembled WGS sequence"/>
</dbReference>
<dbReference type="OrthoDB" id="9806149at2"/>
<dbReference type="AlphaFoldDB" id="A0A2T4IN99"/>
<dbReference type="GO" id="GO:0016887">
    <property type="term" value="F:ATP hydrolysis activity"/>
    <property type="evidence" value="ECO:0007669"/>
    <property type="project" value="InterPro"/>
</dbReference>
<dbReference type="InterPro" id="IPR003593">
    <property type="entry name" value="AAA+_ATPase"/>
</dbReference>
<reference evidence="7 8" key="1">
    <citation type="submission" date="2018-03" db="EMBL/GenBank/DDBJ databases">
        <title>Genome sequence of the symbiotic type strain Mesorhizobium helmanticense CSLC115NT isolated from Lotus corniculatus nodules.</title>
        <authorList>
            <person name="Sannazzaro A.I."/>
            <person name="Torres Tejerizo G.A."/>
            <person name="Dip D."/>
            <person name="Caballero M."/>
            <person name="Pistorio M."/>
            <person name="Estrella M.J."/>
        </authorList>
    </citation>
    <scope>NUCLEOTIDE SEQUENCE [LARGE SCALE GENOMIC DNA]</scope>
    <source>
        <strain evidence="7 8">CSLC115N</strain>
    </source>
</reference>
<keyword evidence="5" id="KW-0029">Amino-acid transport</keyword>
<dbReference type="SMART" id="SM00382">
    <property type="entry name" value="AAA"/>
    <property type="match status" value="1"/>
</dbReference>
<dbReference type="GO" id="GO:0015658">
    <property type="term" value="F:branched-chain amino acid transmembrane transporter activity"/>
    <property type="evidence" value="ECO:0007669"/>
    <property type="project" value="TreeGrafter"/>
</dbReference>
<sequence>MNLLAVSDVVTGYGPTIVNRGVSLTLAKGEIVTILGPNGAGKSTLLKAIVGLVKPRAGSIVFDGDDVTGLSADIMATRGVVLVPEGRKIFVDMTVEENLRLGAYPRRDDDAIEADLATMLAFFPILATKQRDKGGSLSGGQQQMLAIARGLMARPRVLLLDEPSLGLSPLLVKEIKAIILDIGERFGASVLLVEQNAGLALSLASRGYLMQNGRIVVSGPIAELRDMSLMRDLYLGGVAGAAS</sequence>
<organism evidence="7 8">
    <name type="scientific">Mesorhizobium helmanticense</name>
    <dbReference type="NCBI Taxonomy" id="1776423"/>
    <lineage>
        <taxon>Bacteria</taxon>
        <taxon>Pseudomonadati</taxon>
        <taxon>Pseudomonadota</taxon>
        <taxon>Alphaproteobacteria</taxon>
        <taxon>Hyphomicrobiales</taxon>
        <taxon>Phyllobacteriaceae</taxon>
        <taxon>Mesorhizobium</taxon>
    </lineage>
</organism>
<dbReference type="Pfam" id="PF00005">
    <property type="entry name" value="ABC_tran"/>
    <property type="match status" value="1"/>
</dbReference>
<dbReference type="EMBL" id="PZJX01000052">
    <property type="protein sequence ID" value="PTE07117.1"/>
    <property type="molecule type" value="Genomic_DNA"/>
</dbReference>
<comment type="similarity">
    <text evidence="1">Belongs to the ABC transporter superfamily.</text>
</comment>
<evidence type="ECO:0000259" key="6">
    <source>
        <dbReference type="PROSITE" id="PS50893"/>
    </source>
</evidence>
<protein>
    <submittedName>
        <fullName evidence="7">ABC transporter ATP-binding protein</fullName>
    </submittedName>
</protein>
<dbReference type="RefSeq" id="WP_107652236.1">
    <property type="nucleotide sequence ID" value="NZ_PZJX01000052.1"/>
</dbReference>
<dbReference type="Gene3D" id="3.40.50.300">
    <property type="entry name" value="P-loop containing nucleotide triphosphate hydrolases"/>
    <property type="match status" value="1"/>
</dbReference>
<keyword evidence="3" id="KW-0547">Nucleotide-binding</keyword>
<keyword evidence="2" id="KW-0813">Transport</keyword>
<dbReference type="GO" id="GO:0005524">
    <property type="term" value="F:ATP binding"/>
    <property type="evidence" value="ECO:0007669"/>
    <property type="project" value="UniProtKB-KW"/>
</dbReference>
<dbReference type="SUPFAM" id="SSF52540">
    <property type="entry name" value="P-loop containing nucleoside triphosphate hydrolases"/>
    <property type="match status" value="1"/>
</dbReference>
<dbReference type="PANTHER" id="PTHR43820:SF4">
    <property type="entry name" value="HIGH-AFFINITY BRANCHED-CHAIN AMINO ACID TRANSPORT ATP-BINDING PROTEIN LIVF"/>
    <property type="match status" value="1"/>
</dbReference>
<evidence type="ECO:0000256" key="3">
    <source>
        <dbReference type="ARBA" id="ARBA00022741"/>
    </source>
</evidence>
<proteinExistence type="inferred from homology"/>
<evidence type="ECO:0000313" key="7">
    <source>
        <dbReference type="EMBL" id="PTE07117.1"/>
    </source>
</evidence>
<gene>
    <name evidence="7" type="ORF">C9427_27770</name>
</gene>
<dbReference type="InterPro" id="IPR003439">
    <property type="entry name" value="ABC_transporter-like_ATP-bd"/>
</dbReference>
<feature type="domain" description="ABC transporter" evidence="6">
    <location>
        <begin position="4"/>
        <end position="237"/>
    </location>
</feature>
<dbReference type="InterPro" id="IPR052156">
    <property type="entry name" value="BCAA_Transport_ATP-bd_LivF"/>
</dbReference>
<dbReference type="PROSITE" id="PS50893">
    <property type="entry name" value="ABC_TRANSPORTER_2"/>
    <property type="match status" value="1"/>
</dbReference>
<keyword evidence="4 7" id="KW-0067">ATP-binding</keyword>
<evidence type="ECO:0000256" key="5">
    <source>
        <dbReference type="ARBA" id="ARBA00022970"/>
    </source>
</evidence>
<evidence type="ECO:0000256" key="1">
    <source>
        <dbReference type="ARBA" id="ARBA00005417"/>
    </source>
</evidence>